<dbReference type="PROSITE" id="PS50089">
    <property type="entry name" value="ZF_RING_2"/>
    <property type="match status" value="1"/>
</dbReference>
<feature type="domain" description="RING-type" evidence="2">
    <location>
        <begin position="230"/>
        <end position="271"/>
    </location>
</feature>
<dbReference type="GO" id="GO:0061630">
    <property type="term" value="F:ubiquitin protein ligase activity"/>
    <property type="evidence" value="ECO:0007669"/>
    <property type="project" value="TreeGrafter"/>
</dbReference>
<protein>
    <submittedName>
        <fullName evidence="3">Uncharacterized protein AlNc14C4G595</fullName>
    </submittedName>
</protein>
<dbReference type="EMBL" id="FR824049">
    <property type="protein sequence ID" value="CCA14524.1"/>
    <property type="molecule type" value="Genomic_DNA"/>
</dbReference>
<dbReference type="SUPFAM" id="SSF57850">
    <property type="entry name" value="RING/U-box"/>
    <property type="match status" value="1"/>
</dbReference>
<evidence type="ECO:0000313" key="3">
    <source>
        <dbReference type="EMBL" id="CCA14524.1"/>
    </source>
</evidence>
<proteinExistence type="predicted"/>
<dbReference type="Gene3D" id="3.30.40.10">
    <property type="entry name" value="Zinc/RING finger domain, C3HC4 (zinc finger)"/>
    <property type="match status" value="1"/>
</dbReference>
<dbReference type="AlphaFoldDB" id="F0W0F2"/>
<sequence>MVFVSLKSFLDGPYGHTCSSLSRAICLEKLGTNAVSIMVTPATLSTSKCPGNHAVFSTYNRRKSGSPSINVHSERRFSLPMKPQTQEDTVIVMYLMDHMFGHKWILRKSFCDYQQFRKDVGTIMSDCHAFQCCGPLRRTVKSTMYKHSRRSSWQSKLTYSITHSNIMEEFLSDLLVALDRDCQCDNTIRSRTLLFAFLNITTQRQKNARKLLDNFYRPDIEKELESHIACRICLDPLTCTKNPIQLPCQHIFHHECIYHWLLSAPSCPVCRCVLTQSNSS</sequence>
<gene>
    <name evidence="3" type="primary">AlNc14C4G595</name>
    <name evidence="3" type="ORF">ALNC14_006670</name>
</gene>
<dbReference type="InterPro" id="IPR051826">
    <property type="entry name" value="E3_ubiquitin-ligase_domain"/>
</dbReference>
<keyword evidence="1" id="KW-0863">Zinc-finger</keyword>
<dbReference type="HOGENOM" id="CLU_060860_0_0_1"/>
<keyword evidence="1" id="KW-0862">Zinc</keyword>
<dbReference type="InterPro" id="IPR013083">
    <property type="entry name" value="Znf_RING/FYVE/PHD"/>
</dbReference>
<dbReference type="GO" id="GO:0008270">
    <property type="term" value="F:zinc ion binding"/>
    <property type="evidence" value="ECO:0007669"/>
    <property type="project" value="UniProtKB-KW"/>
</dbReference>
<reference evidence="3" key="1">
    <citation type="journal article" date="2011" name="PLoS Biol.">
        <title>Gene gain and loss during evolution of obligate parasitism in the white rust pathogen of Arabidopsis thaliana.</title>
        <authorList>
            <person name="Kemen E."/>
            <person name="Gardiner A."/>
            <person name="Schultz-Larsen T."/>
            <person name="Kemen A.C."/>
            <person name="Balmuth A.L."/>
            <person name="Robert-Seilaniantz A."/>
            <person name="Bailey K."/>
            <person name="Holub E."/>
            <person name="Studholme D.J."/>
            <person name="Maclean D."/>
            <person name="Jones J.D."/>
        </authorList>
    </citation>
    <scope>NUCLEOTIDE SEQUENCE</scope>
</reference>
<reference evidence="3" key="2">
    <citation type="submission" date="2011-02" db="EMBL/GenBank/DDBJ databases">
        <authorList>
            <person name="MacLean D."/>
        </authorList>
    </citation>
    <scope>NUCLEOTIDE SEQUENCE</scope>
</reference>
<keyword evidence="1" id="KW-0479">Metal-binding</keyword>
<dbReference type="GO" id="GO:0006511">
    <property type="term" value="P:ubiquitin-dependent protein catabolic process"/>
    <property type="evidence" value="ECO:0007669"/>
    <property type="project" value="TreeGrafter"/>
</dbReference>
<accession>F0W0F2</accession>
<evidence type="ECO:0000256" key="1">
    <source>
        <dbReference type="PROSITE-ProRule" id="PRU00175"/>
    </source>
</evidence>
<name>F0W0F2_9STRA</name>
<dbReference type="PANTHER" id="PTHR22765">
    <property type="entry name" value="RING FINGER AND PROTEASE ASSOCIATED DOMAIN-CONTAINING"/>
    <property type="match status" value="1"/>
</dbReference>
<dbReference type="InterPro" id="IPR001841">
    <property type="entry name" value="Znf_RING"/>
</dbReference>
<dbReference type="SMART" id="SM00184">
    <property type="entry name" value="RING"/>
    <property type="match status" value="1"/>
</dbReference>
<dbReference type="Pfam" id="PF13639">
    <property type="entry name" value="zf-RING_2"/>
    <property type="match status" value="1"/>
</dbReference>
<evidence type="ECO:0000259" key="2">
    <source>
        <dbReference type="PROSITE" id="PS50089"/>
    </source>
</evidence>
<organism evidence="3">
    <name type="scientific">Albugo laibachii Nc14</name>
    <dbReference type="NCBI Taxonomy" id="890382"/>
    <lineage>
        <taxon>Eukaryota</taxon>
        <taxon>Sar</taxon>
        <taxon>Stramenopiles</taxon>
        <taxon>Oomycota</taxon>
        <taxon>Peronosporomycetes</taxon>
        <taxon>Albuginales</taxon>
        <taxon>Albuginaceae</taxon>
        <taxon>Albugo</taxon>
    </lineage>
</organism>
<dbReference type="PANTHER" id="PTHR22765:SF434">
    <property type="entry name" value="GB|AAD18119.1-RELATED"/>
    <property type="match status" value="1"/>
</dbReference>